<dbReference type="PANTHER" id="PTHR30535">
    <property type="entry name" value="VITAMIN B12-BINDING PROTEIN"/>
    <property type="match status" value="1"/>
</dbReference>
<feature type="domain" description="Fe/B12 periplasmic-binding" evidence="2">
    <location>
        <begin position="49"/>
        <end position="317"/>
    </location>
</feature>
<dbReference type="OrthoDB" id="1632098at2"/>
<dbReference type="PROSITE" id="PS50983">
    <property type="entry name" value="FE_B12_PBP"/>
    <property type="match status" value="1"/>
</dbReference>
<dbReference type="PROSITE" id="PS51257">
    <property type="entry name" value="PROKAR_LIPOPROTEIN"/>
    <property type="match status" value="1"/>
</dbReference>
<name>H1CXH0_9FIRM</name>
<dbReference type="AlphaFoldDB" id="H1CXH0"/>
<evidence type="ECO:0000313" key="4">
    <source>
        <dbReference type="Proteomes" id="UP000003277"/>
    </source>
</evidence>
<dbReference type="Proteomes" id="UP000003277">
    <property type="component" value="Unassembled WGS sequence"/>
</dbReference>
<accession>H1CXH0</accession>
<comment type="caution">
    <text evidence="3">The sequence shown here is derived from an EMBL/GenBank/DDBJ whole genome shotgun (WGS) entry which is preliminary data.</text>
</comment>
<dbReference type="eggNOG" id="COG0614">
    <property type="taxonomic scope" value="Bacteria"/>
</dbReference>
<dbReference type="InterPro" id="IPR002491">
    <property type="entry name" value="ABC_transptr_periplasmic_BD"/>
</dbReference>
<sequence>MKRFALFLLSLLFGTLLLSGCGKVQPNSHLRQVVDDTGQSVSLPSHPSRIVSLTYGTDEILLGLVDTSRVAALSRYAGNPDISFVTEEEAEAVGRKVDMNAESIMALKPDLVIVSTAVSPQLVSLLQQSGIPVYVSLVAVSFDEMEEKVRGVARAVNEEAGGEAMVQDMENKKAKLEEKLSAIGPSDERCALGLSFRGILGKKGTLFSEVLAMAHVKDGAARYDVPKGTNAYLSMEILPEINPDVILMPVWKVKTGDDEEAFAREIMENLAYRDVKAVKNGRLVPFPEKYKYVMSQHITEAIEASARAVYPELFDEASS</sequence>
<dbReference type="PANTHER" id="PTHR30535:SF34">
    <property type="entry name" value="MOLYBDATE-BINDING PROTEIN MOLA"/>
    <property type="match status" value="1"/>
</dbReference>
<comment type="similarity">
    <text evidence="1">Belongs to the bacterial solute-binding protein 8 family.</text>
</comment>
<keyword evidence="4" id="KW-1185">Reference proteome</keyword>
<dbReference type="SUPFAM" id="SSF53807">
    <property type="entry name" value="Helical backbone' metal receptor"/>
    <property type="match status" value="1"/>
</dbReference>
<evidence type="ECO:0000313" key="3">
    <source>
        <dbReference type="EMBL" id="EHO64001.1"/>
    </source>
</evidence>
<dbReference type="RefSeq" id="WP_008858565.1">
    <property type="nucleotide sequence ID" value="NZ_JH591187.1"/>
</dbReference>
<evidence type="ECO:0000259" key="2">
    <source>
        <dbReference type="PROSITE" id="PS50983"/>
    </source>
</evidence>
<dbReference type="PATRIC" id="fig|742743.3.peg.60"/>
<dbReference type="EMBL" id="ADLT01000001">
    <property type="protein sequence ID" value="EHO64001.1"/>
    <property type="molecule type" value="Genomic_DNA"/>
</dbReference>
<reference evidence="3 4" key="1">
    <citation type="submission" date="2011-11" db="EMBL/GenBank/DDBJ databases">
        <title>The Genome Sequence of Dialister succinatiphilus YIT 11850.</title>
        <authorList>
            <consortium name="The Broad Institute Genome Sequencing Platform"/>
            <person name="Earl A."/>
            <person name="Ward D."/>
            <person name="Feldgarden M."/>
            <person name="Gevers D."/>
            <person name="Morotomi M."/>
            <person name="Young S.K."/>
            <person name="Zeng Q."/>
            <person name="Gargeya S."/>
            <person name="Fitzgerald M."/>
            <person name="Haas B."/>
            <person name="Abouelleil A."/>
            <person name="Alvarado L."/>
            <person name="Arachchi H.M."/>
            <person name="Berlin A."/>
            <person name="Brown A."/>
            <person name="Chapman S.B."/>
            <person name="Dunbar C."/>
            <person name="Gearin G."/>
            <person name="Goldberg J."/>
            <person name="Griggs A."/>
            <person name="Gujja S."/>
            <person name="Heiman D."/>
            <person name="Howarth C."/>
            <person name="Lui A."/>
            <person name="MacDonald P.J.P."/>
            <person name="Montmayeur A."/>
            <person name="Murphy C."/>
            <person name="Neiman D."/>
            <person name="Pearson M."/>
            <person name="Priest M."/>
            <person name="Roberts A."/>
            <person name="Saif S."/>
            <person name="Shea T."/>
            <person name="Sisk P."/>
            <person name="Stolte C."/>
            <person name="Sykes S."/>
            <person name="Wortman J."/>
            <person name="Nusbaum C."/>
            <person name="Birren B."/>
        </authorList>
    </citation>
    <scope>NUCLEOTIDE SEQUENCE [LARGE SCALE GENOMIC DNA]</scope>
    <source>
        <strain evidence="3 4">YIT 11850</strain>
    </source>
</reference>
<protein>
    <recommendedName>
        <fullName evidence="2">Fe/B12 periplasmic-binding domain-containing protein</fullName>
    </recommendedName>
</protein>
<evidence type="ECO:0000256" key="1">
    <source>
        <dbReference type="ARBA" id="ARBA00008814"/>
    </source>
</evidence>
<proteinExistence type="inferred from homology"/>
<dbReference type="STRING" id="742743.HMPREF9453_00058"/>
<organism evidence="3 4">
    <name type="scientific">Dialister succinatiphilus YIT 11850</name>
    <dbReference type="NCBI Taxonomy" id="742743"/>
    <lineage>
        <taxon>Bacteria</taxon>
        <taxon>Bacillati</taxon>
        <taxon>Bacillota</taxon>
        <taxon>Negativicutes</taxon>
        <taxon>Veillonellales</taxon>
        <taxon>Veillonellaceae</taxon>
        <taxon>Dialister</taxon>
    </lineage>
</organism>
<dbReference type="InterPro" id="IPR050902">
    <property type="entry name" value="ABC_Transporter_SBP"/>
</dbReference>
<dbReference type="HOGENOM" id="CLU_038034_2_4_9"/>
<dbReference type="GO" id="GO:0071281">
    <property type="term" value="P:cellular response to iron ion"/>
    <property type="evidence" value="ECO:0007669"/>
    <property type="project" value="TreeGrafter"/>
</dbReference>
<gene>
    <name evidence="3" type="ORF">HMPREF9453_00058</name>
</gene>
<dbReference type="Pfam" id="PF01497">
    <property type="entry name" value="Peripla_BP_2"/>
    <property type="match status" value="1"/>
</dbReference>
<dbReference type="Gene3D" id="3.40.50.1980">
    <property type="entry name" value="Nitrogenase molybdenum iron protein domain"/>
    <property type="match status" value="2"/>
</dbReference>